<dbReference type="Pfam" id="PF00515">
    <property type="entry name" value="TPR_1"/>
    <property type="match status" value="1"/>
</dbReference>
<dbReference type="PROSITE" id="PS50293">
    <property type="entry name" value="TPR_REGION"/>
    <property type="match status" value="1"/>
</dbReference>
<dbReference type="AlphaFoldDB" id="S9UFT7"/>
<feature type="compositionally biased region" description="Polar residues" evidence="2">
    <location>
        <begin position="564"/>
        <end position="577"/>
    </location>
</feature>
<feature type="region of interest" description="Disordered" evidence="2">
    <location>
        <begin position="561"/>
        <end position="643"/>
    </location>
</feature>
<keyword evidence="1" id="KW-0802">TPR repeat</keyword>
<feature type="compositionally biased region" description="Acidic residues" evidence="2">
    <location>
        <begin position="156"/>
        <end position="168"/>
    </location>
</feature>
<dbReference type="InterPro" id="IPR019734">
    <property type="entry name" value="TPR_rpt"/>
</dbReference>
<dbReference type="Gene3D" id="1.25.40.10">
    <property type="entry name" value="Tetratricopeptide repeat domain"/>
    <property type="match status" value="3"/>
</dbReference>
<dbReference type="PANTHER" id="PTHR45153">
    <property type="entry name" value="TETRATRICOPEPTIDE REPEAT PROTEIN 16"/>
    <property type="match status" value="1"/>
</dbReference>
<dbReference type="PANTHER" id="PTHR45153:SF1">
    <property type="entry name" value="TETRATRICOPEPTIDE REPEAT PROTEIN 16"/>
    <property type="match status" value="1"/>
</dbReference>
<feature type="compositionally biased region" description="Polar residues" evidence="2">
    <location>
        <begin position="170"/>
        <end position="179"/>
    </location>
</feature>
<name>S9UFT7_9TRYP</name>
<dbReference type="EMBL" id="ATMH01005680">
    <property type="protein sequence ID" value="EPY27579.1"/>
    <property type="molecule type" value="Genomic_DNA"/>
</dbReference>
<protein>
    <submittedName>
        <fullName evidence="3">Tetratricopeptide repeat protein 16</fullName>
    </submittedName>
</protein>
<feature type="repeat" description="TPR" evidence="1">
    <location>
        <begin position="437"/>
        <end position="470"/>
    </location>
</feature>
<accession>S9UFT7</accession>
<dbReference type="SUPFAM" id="SSF48452">
    <property type="entry name" value="TPR-like"/>
    <property type="match status" value="2"/>
</dbReference>
<organism evidence="3 4">
    <name type="scientific">Strigomonas culicis</name>
    <dbReference type="NCBI Taxonomy" id="28005"/>
    <lineage>
        <taxon>Eukaryota</taxon>
        <taxon>Discoba</taxon>
        <taxon>Euglenozoa</taxon>
        <taxon>Kinetoplastea</taxon>
        <taxon>Metakinetoplastina</taxon>
        <taxon>Trypanosomatida</taxon>
        <taxon>Trypanosomatidae</taxon>
        <taxon>Strigomonadinae</taxon>
        <taxon>Strigomonas</taxon>
    </lineage>
</organism>
<feature type="region of interest" description="Disordered" evidence="2">
    <location>
        <begin position="152"/>
        <end position="187"/>
    </location>
</feature>
<dbReference type="InterPro" id="IPR011990">
    <property type="entry name" value="TPR-like_helical_dom_sf"/>
</dbReference>
<sequence length="692" mass="77124">MNYATAVALSRAQQTYNKGIAAFQSGDLENAILAFQECSFFSPDNANPEAAIAECYVYLCDIHSAVRHYRRALWLITRRRREAVRRAERKRGASLLLFTAVSPVPHFLGDDPLPEGFDKSQTSPEAKPAGATVIISIPDTLEVAAQHASLPAVQCDQEEEDGDNEDTTDMSATSKSTNEGGKAGGDFLNDQGITKSAVVFRLVGLLDALGIVLFRMQDFLQALRCMEEANELLSEASLPPIAPLEVHRITYLMALQREEEAEYVLENYMTNDDYSEMKMQMGALLVQLYTNRQAFQAAKELLERLEQPCDHAQQAAIRHEEALAIARHMFLQKYKHYREKAIEQGDMGTISKCINVHPSDTELLFKRAQLLIAAGDHKKSVKDLFSCIKESNGNHKEAIETMTSVLFTIGATLDGTAGMQEAVAYYTESLKWRKDNILVLLARGDCYVKMEDYEKALQDYQRVLDLSPAHEEAAHRLSFLHDLWGRQLQALGRPRDAEAEFTNAIKTNDQEPLFYYHRAMLRFSLDEERYGLRDVLSCQALNPADPRLRAFIVRYLGSDEVPDTSGSATAARQTPQGVQALRSKQDGGASARRAANLYGRPSARITKELESQQDPTAPAPSPHTMASKREEGAAAAVVSGRRKPLAKTTYNEFKLTQQKEEDPSSLTLLTGAKTQIHQRKPTYGGASKTMNY</sequence>
<comment type="caution">
    <text evidence="3">The sequence shown here is derived from an EMBL/GenBank/DDBJ whole genome shotgun (WGS) entry which is preliminary data.</text>
</comment>
<gene>
    <name evidence="3" type="ORF">STCU_05680</name>
</gene>
<dbReference type="SMART" id="SM00028">
    <property type="entry name" value="TPR"/>
    <property type="match status" value="6"/>
</dbReference>
<reference evidence="3 4" key="1">
    <citation type="journal article" date="2013" name="PLoS ONE">
        <title>Predicting the Proteins of Angomonas deanei, Strigomonas culicis and Their Respective Endosymbionts Reveals New Aspects of the Trypanosomatidae Family.</title>
        <authorList>
            <person name="Motta M.C."/>
            <person name="Martins A.C."/>
            <person name="de Souza S.S."/>
            <person name="Catta-Preta C.M."/>
            <person name="Silva R."/>
            <person name="Klein C.C."/>
            <person name="de Almeida L.G."/>
            <person name="de Lima Cunha O."/>
            <person name="Ciapina L.P."/>
            <person name="Brocchi M."/>
            <person name="Colabardini A.C."/>
            <person name="de Araujo Lima B."/>
            <person name="Machado C.R."/>
            <person name="de Almeida Soares C.M."/>
            <person name="Probst C.M."/>
            <person name="de Menezes C.B."/>
            <person name="Thompson C.E."/>
            <person name="Bartholomeu D.C."/>
            <person name="Gradia D.F."/>
            <person name="Pavoni D.P."/>
            <person name="Grisard E.C."/>
            <person name="Fantinatti-Garboggini F."/>
            <person name="Marchini F.K."/>
            <person name="Rodrigues-Luiz G.F."/>
            <person name="Wagner G."/>
            <person name="Goldman G.H."/>
            <person name="Fietto J.L."/>
            <person name="Elias M.C."/>
            <person name="Goldman M.H."/>
            <person name="Sagot M.F."/>
            <person name="Pereira M."/>
            <person name="Stoco P.H."/>
            <person name="de Mendonca-Neto R.P."/>
            <person name="Teixeira S.M."/>
            <person name="Maciel T.E."/>
            <person name="de Oliveira Mendes T.A."/>
            <person name="Urmenyi T.P."/>
            <person name="de Souza W."/>
            <person name="Schenkman S."/>
            <person name="de Vasconcelos A.T."/>
        </authorList>
    </citation>
    <scope>NUCLEOTIDE SEQUENCE [LARGE SCALE GENOMIC DNA]</scope>
</reference>
<dbReference type="OrthoDB" id="1926212at2759"/>
<evidence type="ECO:0000313" key="4">
    <source>
        <dbReference type="Proteomes" id="UP000015354"/>
    </source>
</evidence>
<evidence type="ECO:0000313" key="3">
    <source>
        <dbReference type="EMBL" id="EPY27579.1"/>
    </source>
</evidence>
<keyword evidence="4" id="KW-1185">Reference proteome</keyword>
<evidence type="ECO:0000256" key="1">
    <source>
        <dbReference type="PROSITE-ProRule" id="PRU00339"/>
    </source>
</evidence>
<dbReference type="Proteomes" id="UP000015354">
    <property type="component" value="Unassembled WGS sequence"/>
</dbReference>
<dbReference type="PROSITE" id="PS50005">
    <property type="entry name" value="TPR"/>
    <property type="match status" value="1"/>
</dbReference>
<evidence type="ECO:0000256" key="2">
    <source>
        <dbReference type="SAM" id="MobiDB-lite"/>
    </source>
</evidence>
<proteinExistence type="predicted"/>